<dbReference type="OrthoDB" id="10252354at2759"/>
<keyword evidence="4 10" id="KW-0067">ATP-binding</keyword>
<comment type="caution">
    <text evidence="13">The sequence shown here is derived from an EMBL/GenBank/DDBJ whole genome shotgun (WGS) entry which is preliminary data.</text>
</comment>
<dbReference type="InterPro" id="IPR011009">
    <property type="entry name" value="Kinase-like_dom_sf"/>
</dbReference>
<evidence type="ECO:0000259" key="12">
    <source>
        <dbReference type="PROSITE" id="PS50011"/>
    </source>
</evidence>
<keyword evidence="14" id="KW-1185">Reference proteome</keyword>
<comment type="similarity">
    <text evidence="5">Belongs to the protein kinase superfamily. STE Ser/Thr protein kinase family. MAP kinase kinase subfamily.</text>
</comment>
<feature type="region of interest" description="Disordered" evidence="11">
    <location>
        <begin position="617"/>
        <end position="670"/>
    </location>
</feature>
<evidence type="ECO:0000256" key="3">
    <source>
        <dbReference type="ARBA" id="ARBA00022777"/>
    </source>
</evidence>
<feature type="compositionally biased region" description="Polar residues" evidence="11">
    <location>
        <begin position="504"/>
        <end position="518"/>
    </location>
</feature>
<keyword evidence="3 13" id="KW-0418">Kinase</keyword>
<dbReference type="EC" id="2.7.12.2" evidence="6"/>
<feature type="compositionally biased region" description="Low complexity" evidence="11">
    <location>
        <begin position="130"/>
        <end position="144"/>
    </location>
</feature>
<feature type="region of interest" description="Disordered" evidence="11">
    <location>
        <begin position="116"/>
        <end position="152"/>
    </location>
</feature>
<dbReference type="SMART" id="SM00220">
    <property type="entry name" value="S_TKc"/>
    <property type="match status" value="1"/>
</dbReference>
<dbReference type="InterPro" id="IPR000719">
    <property type="entry name" value="Prot_kinase_dom"/>
</dbReference>
<feature type="compositionally biased region" description="Basic and acidic residues" evidence="11">
    <location>
        <begin position="116"/>
        <end position="127"/>
    </location>
</feature>
<dbReference type="GO" id="GO:0005524">
    <property type="term" value="F:ATP binding"/>
    <property type="evidence" value="ECO:0007669"/>
    <property type="project" value="UniProtKB-UniRule"/>
</dbReference>
<dbReference type="CDD" id="cd06623">
    <property type="entry name" value="PKc_MAPKK_plant_like"/>
    <property type="match status" value="1"/>
</dbReference>
<feature type="region of interest" description="Disordered" evidence="11">
    <location>
        <begin position="38"/>
        <end position="80"/>
    </location>
</feature>
<organism evidence="13 14">
    <name type="scientific">Hondaea fermentalgiana</name>
    <dbReference type="NCBI Taxonomy" id="2315210"/>
    <lineage>
        <taxon>Eukaryota</taxon>
        <taxon>Sar</taxon>
        <taxon>Stramenopiles</taxon>
        <taxon>Bigyra</taxon>
        <taxon>Labyrinthulomycetes</taxon>
        <taxon>Thraustochytrida</taxon>
        <taxon>Thraustochytriidae</taxon>
        <taxon>Hondaea</taxon>
    </lineage>
</organism>
<feature type="region of interest" description="Disordered" evidence="11">
    <location>
        <begin position="504"/>
        <end position="587"/>
    </location>
</feature>
<keyword evidence="2 10" id="KW-0547">Nucleotide-binding</keyword>
<dbReference type="Gene3D" id="1.10.510.10">
    <property type="entry name" value="Transferase(Phosphotransferase) domain 1"/>
    <property type="match status" value="1"/>
</dbReference>
<dbReference type="PROSITE" id="PS00107">
    <property type="entry name" value="PROTEIN_KINASE_ATP"/>
    <property type="match status" value="1"/>
</dbReference>
<dbReference type="Proteomes" id="UP000241890">
    <property type="component" value="Unassembled WGS sequence"/>
</dbReference>
<evidence type="ECO:0000256" key="4">
    <source>
        <dbReference type="ARBA" id="ARBA00022840"/>
    </source>
</evidence>
<dbReference type="PROSITE" id="PS50011">
    <property type="entry name" value="PROTEIN_KINASE_DOM"/>
    <property type="match status" value="1"/>
</dbReference>
<evidence type="ECO:0000256" key="9">
    <source>
        <dbReference type="ARBA" id="ARBA00051693"/>
    </source>
</evidence>
<dbReference type="SUPFAM" id="SSF56112">
    <property type="entry name" value="Protein kinase-like (PK-like)"/>
    <property type="match status" value="1"/>
</dbReference>
<feature type="domain" description="Protein kinase" evidence="12">
    <location>
        <begin position="200"/>
        <end position="500"/>
    </location>
</feature>
<evidence type="ECO:0000313" key="14">
    <source>
        <dbReference type="Proteomes" id="UP000241890"/>
    </source>
</evidence>
<dbReference type="PANTHER" id="PTHR48013:SF9">
    <property type="entry name" value="DUAL SPECIFICITY MITOGEN-ACTIVATED PROTEIN KINASE KINASE 5"/>
    <property type="match status" value="1"/>
</dbReference>
<dbReference type="InterPro" id="IPR017441">
    <property type="entry name" value="Protein_kinase_ATP_BS"/>
</dbReference>
<evidence type="ECO:0000256" key="2">
    <source>
        <dbReference type="ARBA" id="ARBA00022741"/>
    </source>
</evidence>
<evidence type="ECO:0000256" key="5">
    <source>
        <dbReference type="ARBA" id="ARBA00038035"/>
    </source>
</evidence>
<name>A0A2R5GP08_9STRA</name>
<protein>
    <recommendedName>
        <fullName evidence="6">mitogen-activated protein kinase kinase</fullName>
        <ecNumber evidence="6">2.7.12.2</ecNumber>
    </recommendedName>
</protein>
<evidence type="ECO:0000256" key="6">
    <source>
        <dbReference type="ARBA" id="ARBA00038999"/>
    </source>
</evidence>
<accession>A0A2R5GP08</accession>
<evidence type="ECO:0000256" key="8">
    <source>
        <dbReference type="ARBA" id="ARBA00049299"/>
    </source>
</evidence>
<sequence>MAGVRGPRAMDEAMARWRAAAARAAVERTLAAPAAPVATQLAESCGGGSSTPGAGPAQSTKNCKTPGLPQAATSKAGKMPMYEPTNVSLAVAQRSASGHEARTEIVLPRIDSRIELEDEPRREEELPKSIQAPGPLLQAQAPARQIRDDASKQEQEASIAYSFKVTETGSLNIQGFEIQESGITRAPSGVLPSLSTRDGLIRLSILGRGASGVVYEMLHEPTFSLVAVKSIPCFEQGKRKQMIKELKALYANLVPIRTPGSATTRNASRPVSAGAQPRDRGDSMPEADTVAPAIEQGPACPYIVAFHDAFVNPQEGSVNIVMEYMDGGSLQDVVSAGGCDSEDVLSVVTENVARGLLFLHNRRQIHRDIKPSNLLLNGKGEVKISDFGIVRDVSEDQTNVNTFVGTMVYMSPERINGEPYSFASDVWSLGLTLMTCALGAFPFREGGSYWDMLHSINNDPIPQLPADQFSPAFADLVNQCLQKDPAKRPTAAEILCHPFVAERLSNNQPSPQTEQAPSTARGENVQHSSCSAKDAVAVNSATGNACKSSPRSTSTYSPRPESSPARPGSARTPSTATQESHISVESKEKLEEICSKLVEYQLGKVLEANQRRSKAREALMASHGASYQSGQESDGADPVPNTSVQSNHALVPTRRRKRAPPRRRAESTPSLAEMGKCSCSFKGNKCSFCMTTTLGPHSQPQQAPSGVDAIGNVVPFNLRKYAKDECARIANQIGVDAVTVRQRVNAHVARANEFLRRSRLYAS</sequence>
<comment type="catalytic activity">
    <reaction evidence="7">
        <text>L-seryl-[protein] + ATP = O-phospho-L-seryl-[protein] + ADP + H(+)</text>
        <dbReference type="Rhea" id="RHEA:17989"/>
        <dbReference type="Rhea" id="RHEA-COMP:9863"/>
        <dbReference type="Rhea" id="RHEA-COMP:11604"/>
        <dbReference type="ChEBI" id="CHEBI:15378"/>
        <dbReference type="ChEBI" id="CHEBI:29999"/>
        <dbReference type="ChEBI" id="CHEBI:30616"/>
        <dbReference type="ChEBI" id="CHEBI:83421"/>
        <dbReference type="ChEBI" id="CHEBI:456216"/>
        <dbReference type="EC" id="2.7.12.2"/>
    </reaction>
</comment>
<dbReference type="EMBL" id="BEYU01000075">
    <property type="protein sequence ID" value="GBG30363.1"/>
    <property type="molecule type" value="Genomic_DNA"/>
</dbReference>
<feature type="compositionally biased region" description="Polar residues" evidence="11">
    <location>
        <begin position="571"/>
        <end position="581"/>
    </location>
</feature>
<feature type="region of interest" description="Disordered" evidence="11">
    <location>
        <begin position="261"/>
        <end position="286"/>
    </location>
</feature>
<evidence type="ECO:0000256" key="1">
    <source>
        <dbReference type="ARBA" id="ARBA00022679"/>
    </source>
</evidence>
<dbReference type="PANTHER" id="PTHR48013">
    <property type="entry name" value="DUAL SPECIFICITY MITOGEN-ACTIVATED PROTEIN KINASE KINASE 5-RELATED"/>
    <property type="match status" value="1"/>
</dbReference>
<keyword evidence="1" id="KW-0808">Transferase</keyword>
<dbReference type="Gene3D" id="3.30.200.20">
    <property type="entry name" value="Phosphorylase Kinase, domain 1"/>
    <property type="match status" value="1"/>
</dbReference>
<dbReference type="Pfam" id="PF00069">
    <property type="entry name" value="Pkinase"/>
    <property type="match status" value="1"/>
</dbReference>
<evidence type="ECO:0000256" key="10">
    <source>
        <dbReference type="PROSITE-ProRule" id="PRU10141"/>
    </source>
</evidence>
<proteinExistence type="inferred from homology"/>
<dbReference type="AlphaFoldDB" id="A0A2R5GP08"/>
<feature type="compositionally biased region" description="Low complexity" evidence="11">
    <location>
        <begin position="548"/>
        <end position="564"/>
    </location>
</feature>
<feature type="compositionally biased region" description="Basic residues" evidence="11">
    <location>
        <begin position="653"/>
        <end position="662"/>
    </location>
</feature>
<dbReference type="GO" id="GO:0004708">
    <property type="term" value="F:MAP kinase kinase activity"/>
    <property type="evidence" value="ECO:0007669"/>
    <property type="project" value="UniProtKB-EC"/>
</dbReference>
<gene>
    <name evidence="13" type="ORF">FCC1311_065822</name>
</gene>
<evidence type="ECO:0000256" key="11">
    <source>
        <dbReference type="SAM" id="MobiDB-lite"/>
    </source>
</evidence>
<evidence type="ECO:0000256" key="7">
    <source>
        <dbReference type="ARBA" id="ARBA00049014"/>
    </source>
</evidence>
<comment type="catalytic activity">
    <reaction evidence="9">
        <text>L-tyrosyl-[protein] + ATP = O-phospho-L-tyrosyl-[protein] + ADP + H(+)</text>
        <dbReference type="Rhea" id="RHEA:10596"/>
        <dbReference type="Rhea" id="RHEA-COMP:10136"/>
        <dbReference type="Rhea" id="RHEA-COMP:20101"/>
        <dbReference type="ChEBI" id="CHEBI:15378"/>
        <dbReference type="ChEBI" id="CHEBI:30616"/>
        <dbReference type="ChEBI" id="CHEBI:46858"/>
        <dbReference type="ChEBI" id="CHEBI:61978"/>
        <dbReference type="ChEBI" id="CHEBI:456216"/>
        <dbReference type="EC" id="2.7.12.2"/>
    </reaction>
</comment>
<reference evidence="13 14" key="1">
    <citation type="submission" date="2017-12" db="EMBL/GenBank/DDBJ databases">
        <title>Sequencing, de novo assembly and annotation of complete genome of a new Thraustochytrid species, strain FCC1311.</title>
        <authorList>
            <person name="Sedici K."/>
            <person name="Godart F."/>
            <person name="Aiese Cigliano R."/>
            <person name="Sanseverino W."/>
            <person name="Barakat M."/>
            <person name="Ortet P."/>
            <person name="Marechal E."/>
            <person name="Cagnac O."/>
            <person name="Amato A."/>
        </authorList>
    </citation>
    <scope>NUCLEOTIDE SEQUENCE [LARGE SCALE GENOMIC DNA]</scope>
</reference>
<comment type="catalytic activity">
    <reaction evidence="8">
        <text>L-threonyl-[protein] + ATP = O-phospho-L-threonyl-[protein] + ADP + H(+)</text>
        <dbReference type="Rhea" id="RHEA:46608"/>
        <dbReference type="Rhea" id="RHEA-COMP:11060"/>
        <dbReference type="Rhea" id="RHEA-COMP:11605"/>
        <dbReference type="ChEBI" id="CHEBI:15378"/>
        <dbReference type="ChEBI" id="CHEBI:30013"/>
        <dbReference type="ChEBI" id="CHEBI:30616"/>
        <dbReference type="ChEBI" id="CHEBI:61977"/>
        <dbReference type="ChEBI" id="CHEBI:456216"/>
        <dbReference type="EC" id="2.7.12.2"/>
    </reaction>
</comment>
<evidence type="ECO:0000313" key="13">
    <source>
        <dbReference type="EMBL" id="GBG30363.1"/>
    </source>
</evidence>
<feature type="binding site" evidence="10">
    <location>
        <position position="229"/>
    </location>
    <ligand>
        <name>ATP</name>
        <dbReference type="ChEBI" id="CHEBI:30616"/>
    </ligand>
</feature>
<dbReference type="InParanoid" id="A0A2R5GP08"/>